<organism evidence="1 2">
    <name type="scientific">Phytohabitans flavus</name>
    <dbReference type="NCBI Taxonomy" id="1076124"/>
    <lineage>
        <taxon>Bacteria</taxon>
        <taxon>Bacillati</taxon>
        <taxon>Actinomycetota</taxon>
        <taxon>Actinomycetes</taxon>
        <taxon>Micromonosporales</taxon>
        <taxon>Micromonosporaceae</taxon>
    </lineage>
</organism>
<dbReference type="AlphaFoldDB" id="A0A6F8XW85"/>
<dbReference type="RefSeq" id="WP_173037712.1">
    <property type="nucleotide sequence ID" value="NZ_AP022870.1"/>
</dbReference>
<dbReference type="PANTHER" id="PTHR42678">
    <property type="entry name" value="AMIDASE"/>
    <property type="match status" value="1"/>
</dbReference>
<accession>A0A6F8XW85</accession>
<dbReference type="Gene3D" id="3.90.1300.10">
    <property type="entry name" value="Amidase signature (AS) domain"/>
    <property type="match status" value="1"/>
</dbReference>
<evidence type="ECO:0000313" key="1">
    <source>
        <dbReference type="EMBL" id="BCB78096.1"/>
    </source>
</evidence>
<dbReference type="InterPro" id="IPR036928">
    <property type="entry name" value="AS_sf"/>
</dbReference>
<protein>
    <submittedName>
        <fullName evidence="1">Uncharacterized protein</fullName>
    </submittedName>
</protein>
<reference evidence="1 2" key="1">
    <citation type="submission" date="2020-03" db="EMBL/GenBank/DDBJ databases">
        <title>Whole genome shotgun sequence of Phytohabitans flavus NBRC 107702.</title>
        <authorList>
            <person name="Komaki H."/>
            <person name="Tamura T."/>
        </authorList>
    </citation>
    <scope>NUCLEOTIDE SEQUENCE [LARGE SCALE GENOMIC DNA]</scope>
    <source>
        <strain evidence="1 2">NBRC 107702</strain>
    </source>
</reference>
<evidence type="ECO:0000313" key="2">
    <source>
        <dbReference type="Proteomes" id="UP000502508"/>
    </source>
</evidence>
<dbReference type="KEGG" id="pfla:Pflav_045060"/>
<dbReference type="Proteomes" id="UP000502508">
    <property type="component" value="Chromosome"/>
</dbReference>
<dbReference type="SUPFAM" id="SSF75304">
    <property type="entry name" value="Amidase signature (AS) enzymes"/>
    <property type="match status" value="1"/>
</dbReference>
<proteinExistence type="predicted"/>
<reference evidence="1 2" key="2">
    <citation type="submission" date="2020-03" db="EMBL/GenBank/DDBJ databases">
        <authorList>
            <person name="Ichikawa N."/>
            <person name="Kimura A."/>
            <person name="Kitahashi Y."/>
            <person name="Uohara A."/>
        </authorList>
    </citation>
    <scope>NUCLEOTIDE SEQUENCE [LARGE SCALE GENOMIC DNA]</scope>
    <source>
        <strain evidence="1 2">NBRC 107702</strain>
    </source>
</reference>
<name>A0A6F8XW85_9ACTN</name>
<gene>
    <name evidence="1" type="ORF">Pflav_045060</name>
</gene>
<dbReference type="PANTHER" id="PTHR42678:SF34">
    <property type="entry name" value="OS04G0183300 PROTEIN"/>
    <property type="match status" value="1"/>
</dbReference>
<sequence length="156" mass="16501">MLGEYLATYRPGAAVKSHADVLAASSQPGFNMAPEVLVRLQTEAGRGAMTDADYLLAAQEGPAKMRAAIDKILDDNHLDALVRPTSAGSDMAALSGYPDMLVQGGVDTNGISAGIAFISKAFTEPKLLGYAYAYEQKANARKVPALTPPIPSSWWM</sequence>
<dbReference type="EMBL" id="AP022870">
    <property type="protein sequence ID" value="BCB78096.1"/>
    <property type="molecule type" value="Genomic_DNA"/>
</dbReference>
<keyword evidence="2" id="KW-1185">Reference proteome</keyword>